<evidence type="ECO:0000313" key="3">
    <source>
        <dbReference type="Proteomes" id="UP001188597"/>
    </source>
</evidence>
<evidence type="ECO:0000313" key="2">
    <source>
        <dbReference type="EMBL" id="KAK3012544.1"/>
    </source>
</evidence>
<protein>
    <submittedName>
        <fullName evidence="2">Uncharacterized protein</fullName>
    </submittedName>
</protein>
<dbReference type="Proteomes" id="UP001188597">
    <property type="component" value="Unassembled WGS sequence"/>
</dbReference>
<keyword evidence="3" id="KW-1185">Reference proteome</keyword>
<organism evidence="2 3">
    <name type="scientific">Escallonia herrerae</name>
    <dbReference type="NCBI Taxonomy" id="1293975"/>
    <lineage>
        <taxon>Eukaryota</taxon>
        <taxon>Viridiplantae</taxon>
        <taxon>Streptophyta</taxon>
        <taxon>Embryophyta</taxon>
        <taxon>Tracheophyta</taxon>
        <taxon>Spermatophyta</taxon>
        <taxon>Magnoliopsida</taxon>
        <taxon>eudicotyledons</taxon>
        <taxon>Gunneridae</taxon>
        <taxon>Pentapetalae</taxon>
        <taxon>asterids</taxon>
        <taxon>campanulids</taxon>
        <taxon>Escalloniales</taxon>
        <taxon>Escalloniaceae</taxon>
        <taxon>Escallonia</taxon>
    </lineage>
</organism>
<feature type="region of interest" description="Disordered" evidence="1">
    <location>
        <begin position="1"/>
        <end position="22"/>
    </location>
</feature>
<gene>
    <name evidence="2" type="ORF">RJ639_009335</name>
</gene>
<comment type="caution">
    <text evidence="2">The sequence shown here is derived from an EMBL/GenBank/DDBJ whole genome shotgun (WGS) entry which is preliminary data.</text>
</comment>
<reference evidence="2" key="1">
    <citation type="submission" date="2022-12" db="EMBL/GenBank/DDBJ databases">
        <title>Draft genome assemblies for two species of Escallonia (Escalloniales).</title>
        <authorList>
            <person name="Chanderbali A."/>
            <person name="Dervinis C."/>
            <person name="Anghel I."/>
            <person name="Soltis D."/>
            <person name="Soltis P."/>
            <person name="Zapata F."/>
        </authorList>
    </citation>
    <scope>NUCLEOTIDE SEQUENCE</scope>
    <source>
        <strain evidence="2">UCBG64.0493</strain>
        <tissue evidence="2">Leaf</tissue>
    </source>
</reference>
<dbReference type="AlphaFoldDB" id="A0AA88VS98"/>
<accession>A0AA88VS98</accession>
<dbReference type="EMBL" id="JAVXUP010001369">
    <property type="protein sequence ID" value="KAK3012544.1"/>
    <property type="molecule type" value="Genomic_DNA"/>
</dbReference>
<evidence type="ECO:0000256" key="1">
    <source>
        <dbReference type="SAM" id="MobiDB-lite"/>
    </source>
</evidence>
<sequence>MVNNPLRRYSRQSRHPPESKATVAVDEGITPEAKGLTRQCTLIPNLMKARFSPSDGYLLWRLLIAGLGARKVRFAIRLNLVDPHVGVLQVLAYPLDVRDLLVGAVWVGHNVHHVIGSGVVFHQRICA</sequence>
<proteinExistence type="predicted"/>
<name>A0AA88VS98_9ASTE</name>